<organism evidence="5 6">
    <name type="scientific">Kaistia geumhonensis</name>
    <dbReference type="NCBI Taxonomy" id="410839"/>
    <lineage>
        <taxon>Bacteria</taxon>
        <taxon>Pseudomonadati</taxon>
        <taxon>Pseudomonadota</taxon>
        <taxon>Alphaproteobacteria</taxon>
        <taxon>Hyphomicrobiales</taxon>
        <taxon>Kaistiaceae</taxon>
        <taxon>Kaistia</taxon>
    </lineage>
</organism>
<evidence type="ECO:0000256" key="2">
    <source>
        <dbReference type="SAM" id="Coils"/>
    </source>
</evidence>
<feature type="domain" description="AprE-like long alpha-helical hairpin" evidence="4">
    <location>
        <begin position="123"/>
        <end position="309"/>
    </location>
</feature>
<dbReference type="EMBL" id="JAUSWJ010000001">
    <property type="protein sequence ID" value="MDQ0517577.1"/>
    <property type="molecule type" value="Genomic_DNA"/>
</dbReference>
<keyword evidence="1" id="KW-0732">Signal</keyword>
<dbReference type="PANTHER" id="PTHR33619:SF3">
    <property type="entry name" value="POLYSACCHARIDE EXPORT PROTEIN GFCE-RELATED"/>
    <property type="match status" value="1"/>
</dbReference>
<evidence type="ECO:0000256" key="1">
    <source>
        <dbReference type="ARBA" id="ARBA00022729"/>
    </source>
</evidence>
<dbReference type="InterPro" id="IPR049712">
    <property type="entry name" value="Poly_export"/>
</dbReference>
<dbReference type="Proteomes" id="UP001223743">
    <property type="component" value="Unassembled WGS sequence"/>
</dbReference>
<dbReference type="Pfam" id="PF25994">
    <property type="entry name" value="HH_AprE"/>
    <property type="match status" value="1"/>
</dbReference>
<feature type="coiled-coil region" evidence="2">
    <location>
        <begin position="282"/>
        <end position="309"/>
    </location>
</feature>
<dbReference type="PANTHER" id="PTHR33619">
    <property type="entry name" value="POLYSACCHARIDE EXPORT PROTEIN GFCE-RELATED"/>
    <property type="match status" value="1"/>
</dbReference>
<dbReference type="InterPro" id="IPR058781">
    <property type="entry name" value="HH_AprE-like"/>
</dbReference>
<dbReference type="InterPro" id="IPR003715">
    <property type="entry name" value="Poly_export_N"/>
</dbReference>
<accession>A0ABU0M9I8</accession>
<gene>
    <name evidence="5" type="ORF">QO015_003190</name>
</gene>
<comment type="caution">
    <text evidence="5">The sequence shown here is derived from an EMBL/GenBank/DDBJ whole genome shotgun (WGS) entry which is preliminary data.</text>
</comment>
<reference evidence="5 6" key="1">
    <citation type="submission" date="2023-07" db="EMBL/GenBank/DDBJ databases">
        <title>Genomic Encyclopedia of Type Strains, Phase IV (KMG-IV): sequencing the most valuable type-strain genomes for metagenomic binning, comparative biology and taxonomic classification.</title>
        <authorList>
            <person name="Goeker M."/>
        </authorList>
    </citation>
    <scope>NUCLEOTIDE SEQUENCE [LARGE SCALE GENOMIC DNA]</scope>
    <source>
        <strain evidence="5 6">B1-1</strain>
    </source>
</reference>
<evidence type="ECO:0000259" key="3">
    <source>
        <dbReference type="Pfam" id="PF02563"/>
    </source>
</evidence>
<protein>
    <submittedName>
        <fullName evidence="5">Polysaccharide export outer membrane protein</fullName>
    </submittedName>
</protein>
<evidence type="ECO:0000313" key="6">
    <source>
        <dbReference type="Proteomes" id="UP001223743"/>
    </source>
</evidence>
<dbReference type="Gene3D" id="3.30.1950.10">
    <property type="entry name" value="wza like domain"/>
    <property type="match status" value="1"/>
</dbReference>
<proteinExistence type="predicted"/>
<name>A0ABU0M9I8_9HYPH</name>
<dbReference type="RefSeq" id="WP_266283056.1">
    <property type="nucleotide sequence ID" value="NZ_JAPKNF010000002.1"/>
</dbReference>
<keyword evidence="6" id="KW-1185">Reference proteome</keyword>
<keyword evidence="2" id="KW-0175">Coiled coil</keyword>
<dbReference type="Pfam" id="PF02563">
    <property type="entry name" value="Poly_export"/>
    <property type="match status" value="1"/>
</dbReference>
<evidence type="ECO:0000259" key="4">
    <source>
        <dbReference type="Pfam" id="PF25994"/>
    </source>
</evidence>
<feature type="domain" description="Polysaccharide export protein N-terminal" evidence="3">
    <location>
        <begin position="2"/>
        <end position="71"/>
    </location>
</feature>
<evidence type="ECO:0000313" key="5">
    <source>
        <dbReference type="EMBL" id="MDQ0517577.1"/>
    </source>
</evidence>
<sequence>MIELGDTVRVTVAETPRLNGERRVDTDGMIALPQLGSVPLAGLDLDEARQRLELLLVQKGILRTPTVLVEIARYRPIYVGGRVARSGAIEFEPGLTVRHALILAGGIGKSPGNADAVNVPDLRARWQVASFQLLQINSSISRLDDELSRTPRPKSGEETGAKPDLGAVVAIDQGILADRLASWTENQAHLKDQMSLYDFEIDVLSQQADLQENEQKLATEQVARARHLVERELMPLTRLQELQSVLSDASQDVLENRAVTARAKQARSNVEYEIASADIKWRADIQNQLRGLLVERERVKAELQALSDQIVEAGVTLSEADALALRPVVTIYRTIDGNETAIAAQMNTELRAGDILDVSFGKGTG</sequence>